<accession>A0AAE1ISV4</accession>
<reference evidence="2" key="1">
    <citation type="submission" date="2023-10" db="EMBL/GenBank/DDBJ databases">
        <title>Chromosome-level genome of the transformable northern wattle, Acacia crassicarpa.</title>
        <authorList>
            <person name="Massaro I."/>
            <person name="Sinha N.R."/>
            <person name="Poethig S."/>
            <person name="Leichty A.R."/>
        </authorList>
    </citation>
    <scope>NUCLEOTIDE SEQUENCE</scope>
    <source>
        <strain evidence="2">Acra3RX</strain>
        <tissue evidence="2">Leaf</tissue>
    </source>
</reference>
<dbReference type="EMBL" id="JAWXYG010000013">
    <property type="protein sequence ID" value="KAK4256278.1"/>
    <property type="molecule type" value="Genomic_DNA"/>
</dbReference>
<dbReference type="InterPro" id="IPR012337">
    <property type="entry name" value="RNaseH-like_sf"/>
</dbReference>
<comment type="caution">
    <text evidence="2">The sequence shown here is derived from an EMBL/GenBank/DDBJ whole genome shotgun (WGS) entry which is preliminary data.</text>
</comment>
<dbReference type="SUPFAM" id="SSF53098">
    <property type="entry name" value="Ribonuclease H-like"/>
    <property type="match status" value="1"/>
</dbReference>
<gene>
    <name evidence="2" type="ORF">QN277_009163</name>
</gene>
<dbReference type="InterPro" id="IPR002156">
    <property type="entry name" value="RNaseH_domain"/>
</dbReference>
<name>A0AAE1ISV4_9FABA</name>
<dbReference type="InterPro" id="IPR036397">
    <property type="entry name" value="RNaseH_sf"/>
</dbReference>
<dbReference type="CDD" id="cd06222">
    <property type="entry name" value="RNase_H_like"/>
    <property type="match status" value="1"/>
</dbReference>
<dbReference type="InterPro" id="IPR053151">
    <property type="entry name" value="RNase_H-like"/>
</dbReference>
<protein>
    <recommendedName>
        <fullName evidence="1">RNase H type-1 domain-containing protein</fullName>
    </recommendedName>
</protein>
<evidence type="ECO:0000313" key="2">
    <source>
        <dbReference type="EMBL" id="KAK4256278.1"/>
    </source>
</evidence>
<dbReference type="GO" id="GO:0004523">
    <property type="term" value="F:RNA-DNA hybrid ribonuclease activity"/>
    <property type="evidence" value="ECO:0007669"/>
    <property type="project" value="InterPro"/>
</dbReference>
<sequence>MLICWWLWRRRNVFLFEGKRISKHAILASVEAIWRSLHDAHSRFSQSFGQECVTSKLVAQWQTPPEGWVKVNIDGAFSHFVSGVACGGVVRDTHGNFIKGFLFKGLEGDCLSAKLWGCLHGLKLSWDLGYRNVILESDSADVVDLLRREMNDLHADRNIIAEIHSLMRRDWRLDVRLISRWANTAADYLAKAGFSAMAGFHTVVSPDAELYSLLVKDNG</sequence>
<dbReference type="PANTHER" id="PTHR47723:SF19">
    <property type="entry name" value="POLYNUCLEOTIDYL TRANSFERASE, RIBONUCLEASE H-LIKE SUPERFAMILY PROTEIN"/>
    <property type="match status" value="1"/>
</dbReference>
<dbReference type="GO" id="GO:0003676">
    <property type="term" value="F:nucleic acid binding"/>
    <property type="evidence" value="ECO:0007669"/>
    <property type="project" value="InterPro"/>
</dbReference>
<dbReference type="PANTHER" id="PTHR47723">
    <property type="entry name" value="OS05G0353850 PROTEIN"/>
    <property type="match status" value="1"/>
</dbReference>
<keyword evidence="3" id="KW-1185">Reference proteome</keyword>
<dbReference type="InterPro" id="IPR044730">
    <property type="entry name" value="RNase_H-like_dom_plant"/>
</dbReference>
<proteinExistence type="predicted"/>
<feature type="domain" description="RNase H type-1" evidence="1">
    <location>
        <begin position="72"/>
        <end position="192"/>
    </location>
</feature>
<dbReference type="Pfam" id="PF13456">
    <property type="entry name" value="RVT_3"/>
    <property type="match status" value="1"/>
</dbReference>
<dbReference type="AlphaFoldDB" id="A0AAE1ISV4"/>
<dbReference type="Proteomes" id="UP001293593">
    <property type="component" value="Unassembled WGS sequence"/>
</dbReference>
<evidence type="ECO:0000313" key="3">
    <source>
        <dbReference type="Proteomes" id="UP001293593"/>
    </source>
</evidence>
<dbReference type="Gene3D" id="3.30.420.10">
    <property type="entry name" value="Ribonuclease H-like superfamily/Ribonuclease H"/>
    <property type="match status" value="1"/>
</dbReference>
<organism evidence="2 3">
    <name type="scientific">Acacia crassicarpa</name>
    <name type="common">northern wattle</name>
    <dbReference type="NCBI Taxonomy" id="499986"/>
    <lineage>
        <taxon>Eukaryota</taxon>
        <taxon>Viridiplantae</taxon>
        <taxon>Streptophyta</taxon>
        <taxon>Embryophyta</taxon>
        <taxon>Tracheophyta</taxon>
        <taxon>Spermatophyta</taxon>
        <taxon>Magnoliopsida</taxon>
        <taxon>eudicotyledons</taxon>
        <taxon>Gunneridae</taxon>
        <taxon>Pentapetalae</taxon>
        <taxon>rosids</taxon>
        <taxon>fabids</taxon>
        <taxon>Fabales</taxon>
        <taxon>Fabaceae</taxon>
        <taxon>Caesalpinioideae</taxon>
        <taxon>mimosoid clade</taxon>
        <taxon>Acacieae</taxon>
        <taxon>Acacia</taxon>
    </lineage>
</organism>
<evidence type="ECO:0000259" key="1">
    <source>
        <dbReference type="Pfam" id="PF13456"/>
    </source>
</evidence>